<name>A0A250IS60_9BACT</name>
<dbReference type="RefSeq" id="WP_095983253.1">
    <property type="nucleotide sequence ID" value="NZ_CP022163.1"/>
</dbReference>
<dbReference type="OrthoDB" id="5523034at2"/>
<evidence type="ECO:0000313" key="1">
    <source>
        <dbReference type="EMBL" id="ATB33981.1"/>
    </source>
</evidence>
<keyword evidence="2" id="KW-1185">Reference proteome</keyword>
<dbReference type="Proteomes" id="UP000217289">
    <property type="component" value="Chromosome"/>
</dbReference>
<dbReference type="AlphaFoldDB" id="A0A250IS60"/>
<proteinExistence type="predicted"/>
<dbReference type="EMBL" id="CP022163">
    <property type="protein sequence ID" value="ATB33981.1"/>
    <property type="molecule type" value="Genomic_DNA"/>
</dbReference>
<sequence length="477" mass="51040">MARTRVRWLVAGAFHPTPTGQRFPLTADTFGERLALATRGLSVTVKDRLGAGDASTYALQLDGLDAFALTSVIESQPDLRALRSLHEALSGTRPLAPEEAARLQATVGTGRLAEALHQAHRSSPDARGAALSLLEDALYSTAKDLLQHPLVARLESAWRGLHWLWTHCPPHSGMDIEVLDVAPSGLEDALAASLEGPPLHCPDACFLVDVDGAPDTLSRWAALGERASVPMVVALPLSLGDETRRLASEREFHLPEAWSRLRADETSRWLCAAVNPVVVKAERRGAVRRECFTSPVFAVAALLAASFRDTHAFARLVGAGSATRAPAVWRPRDEGAPVATEVGLSLREQERLASRGLLGVSGWPDSDEVNLVAAPTAHAGRDATPLPAQLLTGRIVRMALELAERLPIQTTQEEVSAVCTRAAEAFLPTGNTKEGCELHGQVVSTGGGERGLHLRAVLRPELAGTPLRLEFTVPLRG</sequence>
<protein>
    <submittedName>
        <fullName evidence="1">Uncharacterized protein</fullName>
    </submittedName>
</protein>
<reference evidence="1 2" key="1">
    <citation type="submission" date="2017-06" db="EMBL/GenBank/DDBJ databases">
        <authorList>
            <person name="Kim H.J."/>
            <person name="Triplett B.A."/>
        </authorList>
    </citation>
    <scope>NUCLEOTIDE SEQUENCE [LARGE SCALE GENOMIC DNA]</scope>
    <source>
        <strain evidence="1 2">DSM 14713</strain>
    </source>
</reference>
<evidence type="ECO:0000313" key="2">
    <source>
        <dbReference type="Proteomes" id="UP000217289"/>
    </source>
</evidence>
<organism evidence="1 2">
    <name type="scientific">Melittangium boletus DSM 14713</name>
    <dbReference type="NCBI Taxonomy" id="1294270"/>
    <lineage>
        <taxon>Bacteria</taxon>
        <taxon>Pseudomonadati</taxon>
        <taxon>Myxococcota</taxon>
        <taxon>Myxococcia</taxon>
        <taxon>Myxococcales</taxon>
        <taxon>Cystobacterineae</taxon>
        <taxon>Archangiaceae</taxon>
        <taxon>Melittangium</taxon>
    </lineage>
</organism>
<gene>
    <name evidence="1" type="ORF">MEBOL_007482</name>
</gene>
<dbReference type="KEGG" id="mbd:MEBOL_007482"/>
<accession>A0A250IS60</accession>